<comment type="caution">
    <text evidence="3">The sequence shown here is derived from an EMBL/GenBank/DDBJ whole genome shotgun (WGS) entry which is preliminary data.</text>
</comment>
<protein>
    <recommendedName>
        <fullName evidence="2">C3H1-type domain-containing protein</fullName>
    </recommendedName>
</protein>
<evidence type="ECO:0000313" key="3">
    <source>
        <dbReference type="EMBL" id="KAG7449344.1"/>
    </source>
</evidence>
<evidence type="ECO:0000259" key="2">
    <source>
        <dbReference type="PROSITE" id="PS50103"/>
    </source>
</evidence>
<dbReference type="EMBL" id="MU250528">
    <property type="protein sequence ID" value="KAG7449344.1"/>
    <property type="molecule type" value="Genomic_DNA"/>
</dbReference>
<dbReference type="AlphaFoldDB" id="A0A9P8AVA1"/>
<feature type="domain" description="C3H1-type" evidence="2">
    <location>
        <begin position="373"/>
        <end position="401"/>
    </location>
</feature>
<dbReference type="PROSITE" id="PS50103">
    <property type="entry name" value="ZF_C3H1"/>
    <property type="match status" value="2"/>
</dbReference>
<evidence type="ECO:0000313" key="4">
    <source>
        <dbReference type="Proteomes" id="UP000812287"/>
    </source>
</evidence>
<dbReference type="PANTHER" id="PTHR37543:SF1">
    <property type="entry name" value="CCCH ZINC FINGER DNA BINDING PROTEIN (AFU_ORTHOLOGUE AFUA_5G12760)"/>
    <property type="match status" value="1"/>
</dbReference>
<dbReference type="Proteomes" id="UP000812287">
    <property type="component" value="Unassembled WGS sequence"/>
</dbReference>
<dbReference type="RefSeq" id="XP_043042844.1">
    <property type="nucleotide sequence ID" value="XM_043188731.1"/>
</dbReference>
<sequence>MATQPLGEGNQQLWDEALSRILNLSRVTVKRNVELENTVAKLQAEIELWKDHHATMQMEANAHKVQLATLNKQVSNMDVFRGSQDPLILCVINGSASMFCTSLLSQGFRGGNEAAKQLTKVIAEYLANESVQVVRGLSFWVTVYFNKSEVLNTLLGHELCTEEQFQSFLAGFSHASPRFMVVDVGYNTEDVTMKIREYLQTYAKLPLTLRMFFGGVQERDIAFLLDDLAKEHLLGKLVTLKSAGDSGMAPTFFLPSLQEDNLFFNMNSLRTIQKPSPGPLTVGPFSSVITNGGLISPQSPERAIGTRLIDPSLPLHKRMSGHPGTRISLTGHTESPPPCNEHYLMTCSKGIAVCKYSHDYILTPEQLATLASNAKKAPCNWLKNGLPCPYGESCCWGHVCPNGPKCFHLSKGKCWFKGESMHSPTSPRA</sequence>
<dbReference type="InterPro" id="IPR057683">
    <property type="entry name" value="DUF7923"/>
</dbReference>
<feature type="zinc finger region" description="C3H1-type" evidence="1">
    <location>
        <begin position="373"/>
        <end position="401"/>
    </location>
</feature>
<keyword evidence="1" id="KW-0479">Metal-binding</keyword>
<dbReference type="OrthoDB" id="2270193at2759"/>
<reference evidence="3" key="1">
    <citation type="submission" date="2020-11" db="EMBL/GenBank/DDBJ databases">
        <title>Adaptations for nitrogen fixation in a non-lichenized fungal sporocarp promotes dispersal by wood-feeding termites.</title>
        <authorList>
            <consortium name="DOE Joint Genome Institute"/>
            <person name="Koch R.A."/>
            <person name="Yoon G."/>
            <person name="Arayal U."/>
            <person name="Lail K."/>
            <person name="Amirebrahimi M."/>
            <person name="Labutti K."/>
            <person name="Lipzen A."/>
            <person name="Riley R."/>
            <person name="Barry K."/>
            <person name="Henrissat B."/>
            <person name="Grigoriev I.V."/>
            <person name="Herr J.R."/>
            <person name="Aime M.C."/>
        </authorList>
    </citation>
    <scope>NUCLEOTIDE SEQUENCE</scope>
    <source>
        <strain evidence="3">MCA 3950</strain>
    </source>
</reference>
<accession>A0A9P8AVA1</accession>
<organism evidence="3 4">
    <name type="scientific">Guyanagaster necrorhizus</name>
    <dbReference type="NCBI Taxonomy" id="856835"/>
    <lineage>
        <taxon>Eukaryota</taxon>
        <taxon>Fungi</taxon>
        <taxon>Dikarya</taxon>
        <taxon>Basidiomycota</taxon>
        <taxon>Agaricomycotina</taxon>
        <taxon>Agaricomycetes</taxon>
        <taxon>Agaricomycetidae</taxon>
        <taxon>Agaricales</taxon>
        <taxon>Marasmiineae</taxon>
        <taxon>Physalacriaceae</taxon>
        <taxon>Guyanagaster</taxon>
    </lineage>
</organism>
<keyword evidence="4" id="KW-1185">Reference proteome</keyword>
<feature type="domain" description="C3H1-type" evidence="2">
    <location>
        <begin position="333"/>
        <end position="361"/>
    </location>
</feature>
<dbReference type="GO" id="GO:0008270">
    <property type="term" value="F:zinc ion binding"/>
    <property type="evidence" value="ECO:0007669"/>
    <property type="project" value="UniProtKB-KW"/>
</dbReference>
<feature type="zinc finger region" description="C3H1-type" evidence="1">
    <location>
        <begin position="333"/>
        <end position="361"/>
    </location>
</feature>
<dbReference type="InterPro" id="IPR000571">
    <property type="entry name" value="Znf_CCCH"/>
</dbReference>
<dbReference type="PANTHER" id="PTHR37543">
    <property type="entry name" value="CCCH ZINC FINGER DNA BINDING PROTEIN (AFU_ORTHOLOGUE AFUA_5G12760)"/>
    <property type="match status" value="1"/>
</dbReference>
<name>A0A9P8AVA1_9AGAR</name>
<evidence type="ECO:0000256" key="1">
    <source>
        <dbReference type="PROSITE-ProRule" id="PRU00723"/>
    </source>
</evidence>
<keyword evidence="1" id="KW-0862">Zinc</keyword>
<gene>
    <name evidence="3" type="ORF">BT62DRAFT_964472</name>
</gene>
<proteinExistence type="predicted"/>
<keyword evidence="1" id="KW-0863">Zinc-finger</keyword>
<dbReference type="Pfam" id="PF25540">
    <property type="entry name" value="DUF7923"/>
    <property type="match status" value="1"/>
</dbReference>
<dbReference type="GeneID" id="66111028"/>